<keyword evidence="2" id="KW-1185">Reference proteome</keyword>
<evidence type="ECO:0000313" key="3">
    <source>
        <dbReference type="RefSeq" id="XP_009762165.1"/>
    </source>
</evidence>
<dbReference type="GO" id="GO:0003676">
    <property type="term" value="F:nucleic acid binding"/>
    <property type="evidence" value="ECO:0007669"/>
    <property type="project" value="InterPro"/>
</dbReference>
<evidence type="ECO:0000313" key="2">
    <source>
        <dbReference type="Proteomes" id="UP000189701"/>
    </source>
</evidence>
<dbReference type="AlphaFoldDB" id="A0A1U7VK04"/>
<dbReference type="CDD" id="cd06222">
    <property type="entry name" value="RNase_H_like"/>
    <property type="match status" value="1"/>
</dbReference>
<dbReference type="Pfam" id="PF13456">
    <property type="entry name" value="RVT_3"/>
    <property type="match status" value="1"/>
</dbReference>
<dbReference type="Proteomes" id="UP000189701">
    <property type="component" value="Unplaced"/>
</dbReference>
<sequence length="135" mass="15255">MYVKWNPPPTKVFCLNTDGAVTQGNSRAGFGGVFRDYKGNWVMGYASHSPSTIVMNIELMTLLRGLQMAFTHHLTPLQNQMDAQEDLIQHLNSPPLNHTYREQNIVADKLAYFGMELKGTTITFLQILLTSPHFI</sequence>
<dbReference type="Gene3D" id="3.30.420.10">
    <property type="entry name" value="Ribonuclease H-like superfamily/Ribonuclease H"/>
    <property type="match status" value="1"/>
</dbReference>
<dbReference type="InterPro" id="IPR053151">
    <property type="entry name" value="RNase_H-like"/>
</dbReference>
<dbReference type="eggNOG" id="KOG1075">
    <property type="taxonomic scope" value="Eukaryota"/>
</dbReference>
<name>A0A1U7VK04_NICSY</name>
<organism evidence="2 3">
    <name type="scientific">Nicotiana sylvestris</name>
    <name type="common">Wood tobacco</name>
    <name type="synonym">South American tobacco</name>
    <dbReference type="NCBI Taxonomy" id="4096"/>
    <lineage>
        <taxon>Eukaryota</taxon>
        <taxon>Viridiplantae</taxon>
        <taxon>Streptophyta</taxon>
        <taxon>Embryophyta</taxon>
        <taxon>Tracheophyta</taxon>
        <taxon>Spermatophyta</taxon>
        <taxon>Magnoliopsida</taxon>
        <taxon>eudicotyledons</taxon>
        <taxon>Gunneridae</taxon>
        <taxon>Pentapetalae</taxon>
        <taxon>asterids</taxon>
        <taxon>lamiids</taxon>
        <taxon>Solanales</taxon>
        <taxon>Solanaceae</taxon>
        <taxon>Nicotianoideae</taxon>
        <taxon>Nicotianeae</taxon>
        <taxon>Nicotiana</taxon>
    </lineage>
</organism>
<reference evidence="3" key="2">
    <citation type="submission" date="2025-08" db="UniProtKB">
        <authorList>
            <consortium name="RefSeq"/>
        </authorList>
    </citation>
    <scope>IDENTIFICATION</scope>
    <source>
        <tissue evidence="3">Leaf</tissue>
    </source>
</reference>
<dbReference type="InterPro" id="IPR044730">
    <property type="entry name" value="RNase_H-like_dom_plant"/>
</dbReference>
<proteinExistence type="predicted"/>
<dbReference type="OrthoDB" id="1306056at2759"/>
<feature type="domain" description="RNase H type-1" evidence="1">
    <location>
        <begin position="16"/>
        <end position="84"/>
    </location>
</feature>
<reference evidence="2" key="1">
    <citation type="journal article" date="2013" name="Genome Biol.">
        <title>Reference genomes and transcriptomes of Nicotiana sylvestris and Nicotiana tomentosiformis.</title>
        <authorList>
            <person name="Sierro N."/>
            <person name="Battey J.N."/>
            <person name="Ouadi S."/>
            <person name="Bovet L."/>
            <person name="Goepfert S."/>
            <person name="Bakaher N."/>
            <person name="Peitsch M.C."/>
            <person name="Ivanov N.V."/>
        </authorList>
    </citation>
    <scope>NUCLEOTIDE SEQUENCE [LARGE SCALE GENOMIC DNA]</scope>
</reference>
<dbReference type="PANTHER" id="PTHR47723:SF19">
    <property type="entry name" value="POLYNUCLEOTIDYL TRANSFERASE, RIBONUCLEASE H-LIKE SUPERFAMILY PROTEIN"/>
    <property type="match status" value="1"/>
</dbReference>
<dbReference type="InterPro" id="IPR036397">
    <property type="entry name" value="RNaseH_sf"/>
</dbReference>
<gene>
    <name evidence="3" type="primary">LOC104214218</name>
</gene>
<evidence type="ECO:0000259" key="1">
    <source>
        <dbReference type="Pfam" id="PF13456"/>
    </source>
</evidence>
<dbReference type="PANTHER" id="PTHR47723">
    <property type="entry name" value="OS05G0353850 PROTEIN"/>
    <property type="match status" value="1"/>
</dbReference>
<dbReference type="GO" id="GO:0004523">
    <property type="term" value="F:RNA-DNA hybrid ribonuclease activity"/>
    <property type="evidence" value="ECO:0007669"/>
    <property type="project" value="InterPro"/>
</dbReference>
<accession>A0A1U7VK04</accession>
<dbReference type="InterPro" id="IPR012337">
    <property type="entry name" value="RNaseH-like_sf"/>
</dbReference>
<dbReference type="RefSeq" id="XP_009762165.1">
    <property type="nucleotide sequence ID" value="XM_009763863.1"/>
</dbReference>
<dbReference type="InterPro" id="IPR002156">
    <property type="entry name" value="RNaseH_domain"/>
</dbReference>
<dbReference type="SUPFAM" id="SSF53098">
    <property type="entry name" value="Ribonuclease H-like"/>
    <property type="match status" value="1"/>
</dbReference>
<protein>
    <submittedName>
        <fullName evidence="3">Uncharacterized protein LOC104214218</fullName>
    </submittedName>
</protein>